<dbReference type="OrthoDB" id="4762412at2"/>
<organism evidence="2 3">
    <name type="scientific">Arsenicibacter rosenii</name>
    <dbReference type="NCBI Taxonomy" id="1750698"/>
    <lineage>
        <taxon>Bacteria</taxon>
        <taxon>Pseudomonadati</taxon>
        <taxon>Bacteroidota</taxon>
        <taxon>Cytophagia</taxon>
        <taxon>Cytophagales</taxon>
        <taxon>Spirosomataceae</taxon>
        <taxon>Arsenicibacter</taxon>
    </lineage>
</organism>
<dbReference type="PROSITE" id="PS51257">
    <property type="entry name" value="PROKAR_LIPOPROTEIN"/>
    <property type="match status" value="1"/>
</dbReference>
<gene>
    <name evidence="2" type="ORF">BLX24_03505</name>
</gene>
<comment type="caution">
    <text evidence="2">The sequence shown here is derived from an EMBL/GenBank/DDBJ whole genome shotgun (WGS) entry which is preliminary data.</text>
</comment>
<dbReference type="SUPFAM" id="SSF55816">
    <property type="entry name" value="5'-nucleotidase (syn. UDP-sugar hydrolase), C-terminal domain"/>
    <property type="match status" value="1"/>
</dbReference>
<dbReference type="GO" id="GO:0030288">
    <property type="term" value="C:outer membrane-bounded periplasmic space"/>
    <property type="evidence" value="ECO:0007669"/>
    <property type="project" value="TreeGrafter"/>
</dbReference>
<dbReference type="Pfam" id="PF02872">
    <property type="entry name" value="5_nucleotid_C"/>
    <property type="match status" value="1"/>
</dbReference>
<dbReference type="InterPro" id="IPR006179">
    <property type="entry name" value="5_nucleotidase/apyrase"/>
</dbReference>
<dbReference type="Gene3D" id="3.90.780.10">
    <property type="entry name" value="5'-Nucleotidase, C-terminal domain"/>
    <property type="match status" value="1"/>
</dbReference>
<keyword evidence="3" id="KW-1185">Reference proteome</keyword>
<evidence type="ECO:0000259" key="1">
    <source>
        <dbReference type="Pfam" id="PF02872"/>
    </source>
</evidence>
<sequence>MRIQQTTGALLLMLGLFVGCHRPYQFTGQHYKRLTIDEKAATDSGTAALLRPYKQKMDQSMNEVLTVTPAPLDKKKPEGGFTDMLTDMLLERAQQKYNKPIDVSHLNFSGVRSGLPKGNITVGNVYEVMPFDNLLVVVTVKGSMLMQFLDHFAQHDDALVVGGIRVTMKDKTVQSVTFNNGRTFDPNQTYTIAMSDYVANGGSDASFLSNAVARDNVNYLIRDAFIEAIRQQGKSGQPLNPQPDGRITIQ</sequence>
<reference evidence="2 3" key="1">
    <citation type="submission" date="2016-10" db="EMBL/GenBank/DDBJ databases">
        <title>Arsenicibacter rosenii gen. nov., sp. nov., an efficient arsenic-methylating bacterium isolated from an arsenic-contaminated paddy soil.</title>
        <authorList>
            <person name="Huang K."/>
        </authorList>
    </citation>
    <scope>NUCLEOTIDE SEQUENCE [LARGE SCALE GENOMIC DNA]</scope>
    <source>
        <strain evidence="2 3">SM-1</strain>
    </source>
</reference>
<evidence type="ECO:0000313" key="3">
    <source>
        <dbReference type="Proteomes" id="UP000181790"/>
    </source>
</evidence>
<dbReference type="AlphaFoldDB" id="A0A1S2VRM5"/>
<dbReference type="RefSeq" id="WP_083421765.1">
    <property type="nucleotide sequence ID" value="NZ_MORL01000001.1"/>
</dbReference>
<dbReference type="Proteomes" id="UP000181790">
    <property type="component" value="Unassembled WGS sequence"/>
</dbReference>
<feature type="domain" description="5'-Nucleotidase C-terminal" evidence="1">
    <location>
        <begin position="74"/>
        <end position="204"/>
    </location>
</feature>
<dbReference type="PANTHER" id="PTHR11575">
    <property type="entry name" value="5'-NUCLEOTIDASE-RELATED"/>
    <property type="match status" value="1"/>
</dbReference>
<name>A0A1S2VRM5_9BACT</name>
<accession>A0A1S2VRM5</accession>
<proteinExistence type="predicted"/>
<dbReference type="InterPro" id="IPR036907">
    <property type="entry name" value="5'-Nucleotdase_C_sf"/>
</dbReference>
<dbReference type="PRINTS" id="PR01607">
    <property type="entry name" value="APYRASEFAMLY"/>
</dbReference>
<dbReference type="PANTHER" id="PTHR11575:SF24">
    <property type="entry name" value="5'-NUCLEOTIDASE"/>
    <property type="match status" value="1"/>
</dbReference>
<protein>
    <recommendedName>
        <fullName evidence="1">5'-Nucleotidase C-terminal domain-containing protein</fullName>
    </recommendedName>
</protein>
<evidence type="ECO:0000313" key="2">
    <source>
        <dbReference type="EMBL" id="OIN61140.1"/>
    </source>
</evidence>
<dbReference type="GO" id="GO:0009166">
    <property type="term" value="P:nucleotide catabolic process"/>
    <property type="evidence" value="ECO:0007669"/>
    <property type="project" value="InterPro"/>
</dbReference>
<dbReference type="EMBL" id="MORL01000001">
    <property type="protein sequence ID" value="OIN61140.1"/>
    <property type="molecule type" value="Genomic_DNA"/>
</dbReference>
<dbReference type="InterPro" id="IPR008334">
    <property type="entry name" value="5'-Nucleotdase_C"/>
</dbReference>
<dbReference type="GO" id="GO:0016787">
    <property type="term" value="F:hydrolase activity"/>
    <property type="evidence" value="ECO:0007669"/>
    <property type="project" value="InterPro"/>
</dbReference>